<comment type="caution">
    <text evidence="1">The sequence shown here is derived from an EMBL/GenBank/DDBJ whole genome shotgun (WGS) entry which is preliminary data.</text>
</comment>
<dbReference type="AlphaFoldDB" id="A0A8H9HXS7"/>
<name>A0A8H9HXS7_KITAU</name>
<reference evidence="1" key="1">
    <citation type="journal article" date="2014" name="Int. J. Syst. Evol. Microbiol.">
        <title>Complete genome sequence of Corynebacterium casei LMG S-19264T (=DSM 44701T), isolated from a smear-ripened cheese.</title>
        <authorList>
            <consortium name="US DOE Joint Genome Institute (JGI-PGF)"/>
            <person name="Walter F."/>
            <person name="Albersmeier A."/>
            <person name="Kalinowski J."/>
            <person name="Ruckert C."/>
        </authorList>
    </citation>
    <scope>NUCLEOTIDE SEQUENCE</scope>
    <source>
        <strain evidence="1">JCM 4434</strain>
    </source>
</reference>
<gene>
    <name evidence="1" type="ORF">GCM10010502_62330</name>
</gene>
<reference evidence="1" key="2">
    <citation type="submission" date="2020-09" db="EMBL/GenBank/DDBJ databases">
        <authorList>
            <person name="Sun Q."/>
            <person name="Ohkuma M."/>
        </authorList>
    </citation>
    <scope>NUCLEOTIDE SEQUENCE</scope>
    <source>
        <strain evidence="1">JCM 4434</strain>
    </source>
</reference>
<dbReference type="Proteomes" id="UP000610124">
    <property type="component" value="Unassembled WGS sequence"/>
</dbReference>
<sequence>MALPTWMLTHTDTLKPVPLAALGQLLVWLDSTENRVDWKAARLAREMDLIEAERALEEAQYGREKAPAERVVQLRERVADARGRAGLAALVEELAERTRLRIAATANHLGTDADDSVLRALAVDLNLGIRNLIDALAGTEHVHHPAEAHRNAAAALAELTSARRAVEATGAARDLRRWAEAVKLALDVTRLTAIPA</sequence>
<dbReference type="RefSeq" id="WP_141763656.1">
    <property type="nucleotide sequence ID" value="NZ_BMUB01000022.1"/>
</dbReference>
<evidence type="ECO:0000313" key="1">
    <source>
        <dbReference type="EMBL" id="GGU99405.1"/>
    </source>
</evidence>
<evidence type="ECO:0000313" key="2">
    <source>
        <dbReference type="Proteomes" id="UP000610124"/>
    </source>
</evidence>
<accession>A0A8H9HXS7</accession>
<protein>
    <submittedName>
        <fullName evidence="1">Uncharacterized protein</fullName>
    </submittedName>
</protein>
<proteinExistence type="predicted"/>
<dbReference type="GeneID" id="97489175"/>
<organism evidence="1 2">
    <name type="scientific">Kitasatospora aureofaciens</name>
    <name type="common">Streptomyces aureofaciens</name>
    <dbReference type="NCBI Taxonomy" id="1894"/>
    <lineage>
        <taxon>Bacteria</taxon>
        <taxon>Bacillati</taxon>
        <taxon>Actinomycetota</taxon>
        <taxon>Actinomycetes</taxon>
        <taxon>Kitasatosporales</taxon>
        <taxon>Streptomycetaceae</taxon>
        <taxon>Kitasatospora</taxon>
    </lineage>
</organism>
<dbReference type="EMBL" id="BMUB01000022">
    <property type="protein sequence ID" value="GGU99405.1"/>
    <property type="molecule type" value="Genomic_DNA"/>
</dbReference>